<proteinExistence type="predicted"/>
<dbReference type="EMBL" id="JAENHL010000003">
    <property type="protein sequence ID" value="MBK1864764.1"/>
    <property type="molecule type" value="Genomic_DNA"/>
</dbReference>
<keyword evidence="2" id="KW-1185">Reference proteome</keyword>
<comment type="caution">
    <text evidence="1">The sequence shown here is derived from an EMBL/GenBank/DDBJ whole genome shotgun (WGS) entry which is preliminary data.</text>
</comment>
<sequence length="344" mass="37491">MLTRADLDEAVRSGIITEGQAAALQELPARRHAARHSHALSDERFVFMKNFNEFFITLGIVLLSIGLFVADSTFFGLGAAFPVIFIALMWALAEFLTRKHKLTLPSIVLALLIVPGIAWYLHAAMSTGSDETGWRGIPQDLIIPLAASLAALLFYLRFRLPFTLLLLAGSLVVAFIAAYARYFDSSSEPVSYGLVLFTGLATLAAAQWYDMSDRERLTRRADCGFWLTLIAAPLIVHPIAGLISSGAEMTAQTSLITIAVVILFTLAALIIDRRALLVSSLAYLGGAMVYTFTSLGGEQNALWITLLLIGASVILLGVGWQRARRAVMSFIPSLLTQYLPVVRN</sequence>
<accession>A0ACC5QWM6</accession>
<gene>
    <name evidence="1" type="ORF">JHL16_00235</name>
</gene>
<protein>
    <submittedName>
        <fullName evidence="1">Uncharacterized protein</fullName>
    </submittedName>
</protein>
<reference evidence="1" key="1">
    <citation type="submission" date="2021-01" db="EMBL/GenBank/DDBJ databases">
        <authorList>
            <person name="Sun Q."/>
        </authorList>
    </citation>
    <scope>NUCLEOTIDE SEQUENCE</scope>
    <source>
        <strain evidence="1">YIM B02566</strain>
    </source>
</reference>
<dbReference type="Proteomes" id="UP000616151">
    <property type="component" value="Unassembled WGS sequence"/>
</dbReference>
<evidence type="ECO:0000313" key="1">
    <source>
        <dbReference type="EMBL" id="MBK1864764.1"/>
    </source>
</evidence>
<evidence type="ECO:0000313" key="2">
    <source>
        <dbReference type="Proteomes" id="UP000616151"/>
    </source>
</evidence>
<organism evidence="1 2">
    <name type="scientific">Taklimakanibacter albus</name>
    <dbReference type="NCBI Taxonomy" id="2800327"/>
    <lineage>
        <taxon>Bacteria</taxon>
        <taxon>Pseudomonadati</taxon>
        <taxon>Pseudomonadota</taxon>
        <taxon>Alphaproteobacteria</taxon>
        <taxon>Hyphomicrobiales</taxon>
        <taxon>Aestuariivirgaceae</taxon>
        <taxon>Taklimakanibacter</taxon>
    </lineage>
</organism>
<name>A0ACC5QWM6_9HYPH</name>